<dbReference type="InterPro" id="IPR036412">
    <property type="entry name" value="HAD-like_sf"/>
</dbReference>
<proteinExistence type="predicted"/>
<comment type="caution">
    <text evidence="3">The sequence shown here is derived from an EMBL/GenBank/DDBJ whole genome shotgun (WGS) entry which is preliminary data.</text>
</comment>
<dbReference type="Proteomes" id="UP000240542">
    <property type="component" value="Unassembled WGS sequence"/>
</dbReference>
<dbReference type="InterPro" id="IPR023214">
    <property type="entry name" value="HAD_sf"/>
</dbReference>
<dbReference type="GO" id="GO:0016787">
    <property type="term" value="F:hydrolase activity"/>
    <property type="evidence" value="ECO:0007669"/>
    <property type="project" value="UniProtKB-KW"/>
</dbReference>
<name>A0A2P8DH69_9ACTN</name>
<evidence type="ECO:0000313" key="4">
    <source>
        <dbReference type="Proteomes" id="UP000240542"/>
    </source>
</evidence>
<accession>A0A2P8DH69</accession>
<dbReference type="SUPFAM" id="SSF56784">
    <property type="entry name" value="HAD-like"/>
    <property type="match status" value="1"/>
</dbReference>
<evidence type="ECO:0000256" key="1">
    <source>
        <dbReference type="ARBA" id="ARBA00022801"/>
    </source>
</evidence>
<evidence type="ECO:0000256" key="2">
    <source>
        <dbReference type="ARBA" id="ARBA00022842"/>
    </source>
</evidence>
<keyword evidence="2" id="KW-0460">Magnesium</keyword>
<keyword evidence="1 3" id="KW-0378">Hydrolase</keyword>
<sequence length="229" mass="24686">MAAHNLIFDADDTLWENNVLFERAIDAFIAHVDHPTLPPEEVRAVLNDIERANSVAYGYGAAVFERSLTDCLARLRGTPLDDADRSAVRAVSAPVREHAIELIDGVAETLAALAPRHRLFLLTKGPRAAQQAKVDASGLAGLFQGVEIVPEKDASVYRAFTAERGLDPAGTWMIGNSPRSDVLPALEAGLGAVFVPHPMTWSLEHADVPAAHDRFHEVAAISALVALFE</sequence>
<organism evidence="3 4">
    <name type="scientific">Murinocardiopsis flavida</name>
    <dbReference type="NCBI Taxonomy" id="645275"/>
    <lineage>
        <taxon>Bacteria</taxon>
        <taxon>Bacillati</taxon>
        <taxon>Actinomycetota</taxon>
        <taxon>Actinomycetes</taxon>
        <taxon>Streptosporangiales</taxon>
        <taxon>Nocardiopsidaceae</taxon>
        <taxon>Murinocardiopsis</taxon>
    </lineage>
</organism>
<dbReference type="InterPro" id="IPR051400">
    <property type="entry name" value="HAD-like_hydrolase"/>
</dbReference>
<dbReference type="AlphaFoldDB" id="A0A2P8DH69"/>
<dbReference type="OrthoDB" id="3680851at2"/>
<dbReference type="EMBL" id="PYGA01000011">
    <property type="protein sequence ID" value="PSK96570.1"/>
    <property type="molecule type" value="Genomic_DNA"/>
</dbReference>
<dbReference type="Gene3D" id="3.40.50.1000">
    <property type="entry name" value="HAD superfamily/HAD-like"/>
    <property type="match status" value="1"/>
</dbReference>
<reference evidence="3 4" key="1">
    <citation type="submission" date="2018-03" db="EMBL/GenBank/DDBJ databases">
        <title>Genomic Encyclopedia of Archaeal and Bacterial Type Strains, Phase II (KMG-II): from individual species to whole genera.</title>
        <authorList>
            <person name="Goeker M."/>
        </authorList>
    </citation>
    <scope>NUCLEOTIDE SEQUENCE [LARGE SCALE GENOMIC DNA]</scope>
    <source>
        <strain evidence="3 4">DSM 45312</strain>
    </source>
</reference>
<dbReference type="PANTHER" id="PTHR46470">
    <property type="entry name" value="N-ACYLNEURAMINATE-9-PHOSPHATASE"/>
    <property type="match status" value="1"/>
</dbReference>
<evidence type="ECO:0000313" key="3">
    <source>
        <dbReference type="EMBL" id="PSK96570.1"/>
    </source>
</evidence>
<dbReference type="RefSeq" id="WP_106583939.1">
    <property type="nucleotide sequence ID" value="NZ_PYGA01000011.1"/>
</dbReference>
<keyword evidence="4" id="KW-1185">Reference proteome</keyword>
<dbReference type="Gene3D" id="1.10.150.240">
    <property type="entry name" value="Putative phosphatase, domain 2"/>
    <property type="match status" value="1"/>
</dbReference>
<gene>
    <name evidence="3" type="ORF">CLV63_111165</name>
</gene>
<dbReference type="Pfam" id="PF00702">
    <property type="entry name" value="Hydrolase"/>
    <property type="match status" value="1"/>
</dbReference>
<protein>
    <submittedName>
        <fullName evidence="3">Putative hydrolase of the HAD superfamily</fullName>
    </submittedName>
</protein>
<dbReference type="InterPro" id="IPR023198">
    <property type="entry name" value="PGP-like_dom2"/>
</dbReference>